<evidence type="ECO:0000313" key="3">
    <source>
        <dbReference type="Proteomes" id="UP000677152"/>
    </source>
</evidence>
<dbReference type="Pfam" id="PF10824">
    <property type="entry name" value="T7SS_ESX_EspC"/>
    <property type="match status" value="1"/>
</dbReference>
<feature type="region of interest" description="Disordered" evidence="1">
    <location>
        <begin position="81"/>
        <end position="101"/>
    </location>
</feature>
<reference evidence="2" key="1">
    <citation type="submission" date="2021-04" db="EMBL/GenBank/DDBJ databases">
        <title>Genomic sequence of Actinosynnema pretiosum subsp. pretiosum ATCC 31280 (C-14919).</title>
        <authorList>
            <person name="Bai L."/>
            <person name="Wang X."/>
            <person name="Xiao Y."/>
        </authorList>
    </citation>
    <scope>NUCLEOTIDE SEQUENCE</scope>
    <source>
        <strain evidence="2">ATCC 31280</strain>
    </source>
</reference>
<evidence type="ECO:0000256" key="1">
    <source>
        <dbReference type="SAM" id="MobiDB-lite"/>
    </source>
</evidence>
<accession>A0AA45L8D1</accession>
<dbReference type="EMBL" id="CP073249">
    <property type="protein sequence ID" value="QUF05045.1"/>
    <property type="molecule type" value="Genomic_DNA"/>
</dbReference>
<organism evidence="2 3">
    <name type="scientific">Actinosynnema pretiosum subsp. pretiosum</name>
    <dbReference type="NCBI Taxonomy" id="103721"/>
    <lineage>
        <taxon>Bacteria</taxon>
        <taxon>Bacillati</taxon>
        <taxon>Actinomycetota</taxon>
        <taxon>Actinomycetes</taxon>
        <taxon>Pseudonocardiales</taxon>
        <taxon>Pseudonocardiaceae</taxon>
        <taxon>Actinosynnema</taxon>
    </lineage>
</organism>
<dbReference type="InterPro" id="IPR022536">
    <property type="entry name" value="EspC"/>
</dbReference>
<name>A0AA45L8D1_9PSEU</name>
<sequence length="101" mass="10205">MSGFHVDPEQLRRHAATVAGVADRLAGASGRAPDGVPEGALGSFTRFLAAGLSDAVGRSGAAIGSASASVDAIGVAVRRSAEDYQRADDDSADQFTEGTTR</sequence>
<dbReference type="Proteomes" id="UP000677152">
    <property type="component" value="Chromosome"/>
</dbReference>
<proteinExistence type="predicted"/>
<gene>
    <name evidence="2" type="ORF">KCV87_02675</name>
</gene>
<dbReference type="AlphaFoldDB" id="A0AA45L8D1"/>
<evidence type="ECO:0000313" key="2">
    <source>
        <dbReference type="EMBL" id="QUF05045.1"/>
    </source>
</evidence>
<dbReference type="GO" id="GO:0009306">
    <property type="term" value="P:protein secretion"/>
    <property type="evidence" value="ECO:0007669"/>
    <property type="project" value="InterPro"/>
</dbReference>
<protein>
    <submittedName>
        <fullName evidence="2">ESX-1 secretion-associated protein</fullName>
    </submittedName>
</protein>